<reference evidence="2" key="1">
    <citation type="journal article" date="2014" name="Int. J. Syst. Evol. Microbiol.">
        <title>Complete genome sequence of Corynebacterium casei LMG S-19264T (=DSM 44701T), isolated from a smear-ripened cheese.</title>
        <authorList>
            <consortium name="US DOE Joint Genome Institute (JGI-PGF)"/>
            <person name="Walter F."/>
            <person name="Albersmeier A."/>
            <person name="Kalinowski J."/>
            <person name="Ruckert C."/>
        </authorList>
    </citation>
    <scope>NUCLEOTIDE SEQUENCE</scope>
    <source>
        <strain evidence="2">VKM Ac-2007</strain>
    </source>
</reference>
<dbReference type="EMBL" id="BSEV01000027">
    <property type="protein sequence ID" value="GLK14013.1"/>
    <property type="molecule type" value="Genomic_DNA"/>
</dbReference>
<name>A0A9W6I9C1_9ACTN</name>
<protein>
    <submittedName>
        <fullName evidence="2">Uncharacterized protein</fullName>
    </submittedName>
</protein>
<proteinExistence type="predicted"/>
<evidence type="ECO:0000313" key="3">
    <source>
        <dbReference type="Proteomes" id="UP001143474"/>
    </source>
</evidence>
<gene>
    <name evidence="2" type="ORF">GCM10017600_74250</name>
</gene>
<dbReference type="AlphaFoldDB" id="A0A9W6I9C1"/>
<dbReference type="Proteomes" id="UP001143474">
    <property type="component" value="Unassembled WGS sequence"/>
</dbReference>
<keyword evidence="3" id="KW-1185">Reference proteome</keyword>
<feature type="region of interest" description="Disordered" evidence="1">
    <location>
        <begin position="54"/>
        <end position="80"/>
    </location>
</feature>
<comment type="caution">
    <text evidence="2">The sequence shown here is derived from an EMBL/GenBank/DDBJ whole genome shotgun (WGS) entry which is preliminary data.</text>
</comment>
<feature type="region of interest" description="Disordered" evidence="1">
    <location>
        <begin position="23"/>
        <end position="42"/>
    </location>
</feature>
<evidence type="ECO:0000256" key="1">
    <source>
        <dbReference type="SAM" id="MobiDB-lite"/>
    </source>
</evidence>
<organism evidence="2 3">
    <name type="scientific">Streptosporangium carneum</name>
    <dbReference type="NCBI Taxonomy" id="47481"/>
    <lineage>
        <taxon>Bacteria</taxon>
        <taxon>Bacillati</taxon>
        <taxon>Actinomycetota</taxon>
        <taxon>Actinomycetes</taxon>
        <taxon>Streptosporangiales</taxon>
        <taxon>Streptosporangiaceae</taxon>
        <taxon>Streptosporangium</taxon>
    </lineage>
</organism>
<reference evidence="2" key="2">
    <citation type="submission" date="2023-01" db="EMBL/GenBank/DDBJ databases">
        <authorList>
            <person name="Sun Q."/>
            <person name="Evtushenko L."/>
        </authorList>
    </citation>
    <scope>NUCLEOTIDE SEQUENCE</scope>
    <source>
        <strain evidence="2">VKM Ac-2007</strain>
    </source>
</reference>
<accession>A0A9W6I9C1</accession>
<sequence length="80" mass="8322">MALRAEPDGGFALLSRPMPVEFSSDAEAASCDRSPDAPSQAEPERILTMTAQPAAPAAPDVAWLPEPEASLPILPSTGIH</sequence>
<evidence type="ECO:0000313" key="2">
    <source>
        <dbReference type="EMBL" id="GLK14013.1"/>
    </source>
</evidence>